<reference evidence="2" key="1">
    <citation type="submission" date="2020-08" db="EMBL/GenBank/DDBJ databases">
        <title>Multicomponent nature underlies the extraordinary mechanical properties of spider dragline silk.</title>
        <authorList>
            <person name="Kono N."/>
            <person name="Nakamura H."/>
            <person name="Mori M."/>
            <person name="Yoshida Y."/>
            <person name="Ohtoshi R."/>
            <person name="Malay A.D."/>
            <person name="Moran D.A.P."/>
            <person name="Tomita M."/>
            <person name="Numata K."/>
            <person name="Arakawa K."/>
        </authorList>
    </citation>
    <scope>NUCLEOTIDE SEQUENCE</scope>
</reference>
<protein>
    <submittedName>
        <fullName evidence="2">Uncharacterized protein</fullName>
    </submittedName>
</protein>
<keyword evidence="3" id="KW-1185">Reference proteome</keyword>
<gene>
    <name evidence="2" type="primary">AVEN_70865_1</name>
    <name evidence="2" type="ORF">NPIL_598161</name>
</gene>
<dbReference type="SUPFAM" id="SSF58113">
    <property type="entry name" value="Apolipoprotein A-I"/>
    <property type="match status" value="1"/>
</dbReference>
<comment type="caution">
    <text evidence="2">The sequence shown here is derived from an EMBL/GenBank/DDBJ whole genome shotgun (WGS) entry which is preliminary data.</text>
</comment>
<dbReference type="EMBL" id="BMAW01065203">
    <property type="protein sequence ID" value="GFT49263.1"/>
    <property type="molecule type" value="Genomic_DNA"/>
</dbReference>
<proteinExistence type="predicted"/>
<accession>A0A8X6TUV7</accession>
<keyword evidence="1" id="KW-0175">Coiled coil</keyword>
<evidence type="ECO:0000313" key="3">
    <source>
        <dbReference type="Proteomes" id="UP000887013"/>
    </source>
</evidence>
<evidence type="ECO:0000256" key="1">
    <source>
        <dbReference type="SAM" id="Coils"/>
    </source>
</evidence>
<dbReference type="Proteomes" id="UP000887013">
    <property type="component" value="Unassembled WGS sequence"/>
</dbReference>
<dbReference type="Gene3D" id="1.20.5.1230">
    <property type="entry name" value="Apolipoprotein A-I"/>
    <property type="match status" value="1"/>
</dbReference>
<feature type="coiled-coil region" evidence="1">
    <location>
        <begin position="86"/>
        <end position="149"/>
    </location>
</feature>
<evidence type="ECO:0000313" key="2">
    <source>
        <dbReference type="EMBL" id="GFT49263.1"/>
    </source>
</evidence>
<name>A0A8X6TUV7_NEPPI</name>
<dbReference type="AlphaFoldDB" id="A0A8X6TUV7"/>
<dbReference type="OrthoDB" id="6431667at2759"/>
<organism evidence="2 3">
    <name type="scientific">Nephila pilipes</name>
    <name type="common">Giant wood spider</name>
    <name type="synonym">Nephila maculata</name>
    <dbReference type="NCBI Taxonomy" id="299642"/>
    <lineage>
        <taxon>Eukaryota</taxon>
        <taxon>Metazoa</taxon>
        <taxon>Ecdysozoa</taxon>
        <taxon>Arthropoda</taxon>
        <taxon>Chelicerata</taxon>
        <taxon>Arachnida</taxon>
        <taxon>Araneae</taxon>
        <taxon>Araneomorphae</taxon>
        <taxon>Entelegynae</taxon>
        <taxon>Araneoidea</taxon>
        <taxon>Nephilidae</taxon>
        <taxon>Nephila</taxon>
    </lineage>
</organism>
<sequence length="187" mass="21507">MGINRCTSAYFRYKHPFSTIPHHIGGITGNNAMKFLAVLFLAGLALASAIPLPSNEQAVEEFDSTLEDFYLDLALEADETSLEDLKVKLKERFQEILEKIKDAVENGKVVKGEYIEKLKEIREKLKDLKVDLGNKAKELIEKLKEKAKDYWKKILDKLNPDEKSYADDDSLNELKNKLRERFDITEK</sequence>